<protein>
    <recommendedName>
        <fullName evidence="2">Fibronectin type-III domain-containing protein</fullName>
    </recommendedName>
</protein>
<dbReference type="SUPFAM" id="SSF49265">
    <property type="entry name" value="Fibronectin type III"/>
    <property type="match status" value="1"/>
</dbReference>
<feature type="domain" description="Fibronectin type-III" evidence="2">
    <location>
        <begin position="335"/>
        <end position="419"/>
    </location>
</feature>
<dbReference type="InterPro" id="IPR052940">
    <property type="entry name" value="Carb_Esterase_6"/>
</dbReference>
<evidence type="ECO:0000313" key="3">
    <source>
        <dbReference type="EMBL" id="KTW01045.1"/>
    </source>
</evidence>
<accession>A0A147IZM6</accession>
<gene>
    <name evidence="3" type="ORF">NS355_02330</name>
</gene>
<dbReference type="CDD" id="cd00063">
    <property type="entry name" value="FN3"/>
    <property type="match status" value="1"/>
</dbReference>
<proteinExistence type="predicted"/>
<evidence type="ECO:0000256" key="1">
    <source>
        <dbReference type="ARBA" id="ARBA00022801"/>
    </source>
</evidence>
<evidence type="ECO:0000313" key="4">
    <source>
        <dbReference type="Proteomes" id="UP000073923"/>
    </source>
</evidence>
<dbReference type="RefSeq" id="WP_058744180.1">
    <property type="nucleotide sequence ID" value="NZ_LDTF01000007.1"/>
</dbReference>
<dbReference type="InterPro" id="IPR005181">
    <property type="entry name" value="SASA"/>
</dbReference>
<dbReference type="GO" id="GO:0016788">
    <property type="term" value="F:hydrolase activity, acting on ester bonds"/>
    <property type="evidence" value="ECO:0007669"/>
    <property type="project" value="UniProtKB-ARBA"/>
</dbReference>
<dbReference type="SUPFAM" id="SSF52266">
    <property type="entry name" value="SGNH hydrolase"/>
    <property type="match status" value="1"/>
</dbReference>
<dbReference type="Gene3D" id="2.60.40.10">
    <property type="entry name" value="Immunoglobulins"/>
    <property type="match status" value="1"/>
</dbReference>
<keyword evidence="1" id="KW-0378">Hydrolase</keyword>
<comment type="caution">
    <text evidence="3">The sequence shown here is derived from an EMBL/GenBank/DDBJ whole genome shotgun (WGS) entry which is preliminary data.</text>
</comment>
<name>A0A147IZM6_9SPHN</name>
<dbReference type="Proteomes" id="UP000073923">
    <property type="component" value="Unassembled WGS sequence"/>
</dbReference>
<dbReference type="SMART" id="SM00060">
    <property type="entry name" value="FN3"/>
    <property type="match status" value="1"/>
</dbReference>
<dbReference type="OrthoDB" id="2135706at2"/>
<dbReference type="PANTHER" id="PTHR31988:SF19">
    <property type="entry name" value="9-O-ACETYL-N-ACETYLNEURAMINIC ACID DEACETYLASE-RELATED"/>
    <property type="match status" value="1"/>
</dbReference>
<dbReference type="PANTHER" id="PTHR31988">
    <property type="entry name" value="ESTERASE, PUTATIVE (DUF303)-RELATED"/>
    <property type="match status" value="1"/>
</dbReference>
<dbReference type="EMBL" id="LDTF01000007">
    <property type="protein sequence ID" value="KTW01045.1"/>
    <property type="molecule type" value="Genomic_DNA"/>
</dbReference>
<dbReference type="InterPro" id="IPR013783">
    <property type="entry name" value="Ig-like_fold"/>
</dbReference>
<dbReference type="InterPro" id="IPR003961">
    <property type="entry name" value="FN3_dom"/>
</dbReference>
<dbReference type="InterPro" id="IPR036514">
    <property type="entry name" value="SGNH_hydro_sf"/>
</dbReference>
<dbReference type="Gene3D" id="3.40.50.1110">
    <property type="entry name" value="SGNH hydrolase"/>
    <property type="match status" value="1"/>
</dbReference>
<dbReference type="Pfam" id="PF03629">
    <property type="entry name" value="SASA"/>
    <property type="match status" value="1"/>
</dbReference>
<dbReference type="InterPro" id="IPR036116">
    <property type="entry name" value="FN3_sf"/>
</dbReference>
<evidence type="ECO:0000259" key="2">
    <source>
        <dbReference type="PROSITE" id="PS50853"/>
    </source>
</evidence>
<organism evidence="3 4">
    <name type="scientific">Sphingomonas yabuuchiae</name>
    <dbReference type="NCBI Taxonomy" id="172044"/>
    <lineage>
        <taxon>Bacteria</taxon>
        <taxon>Pseudomonadati</taxon>
        <taxon>Pseudomonadota</taxon>
        <taxon>Alphaproteobacteria</taxon>
        <taxon>Sphingomonadales</taxon>
        <taxon>Sphingomonadaceae</taxon>
        <taxon>Sphingomonas</taxon>
    </lineage>
</organism>
<dbReference type="PATRIC" id="fig|172044.3.peg.2732"/>
<dbReference type="AlphaFoldDB" id="A0A147IZM6"/>
<dbReference type="PROSITE" id="PS50853">
    <property type="entry name" value="FN3"/>
    <property type="match status" value="1"/>
</dbReference>
<sequence>MSDFTAATAALLRATTLMLTTRNEVLDWASGAATGGPKGDGTYPFTQDDGSVIYVPSPARITAANPNRVLVPAIVTIWAGQSNAVGSPTDRTTDYVADPLTMAYHKVDGLRPYLPNTFAGYSKGNPTGEWAAELRYAQRFRAAYPRIPHFIVKYAMGGTMIYRSDDGQATLDWNVQSQDELYARTRTHVRDAMAAIKAAGYDPIIRLVGWVQGENDTSIPLWADAYATNLTALLRGMRDLDDGWRVGPSAQIYIARLSQTFVDYAMGAQANNRASTVRAAQDQVVSASPGGPTILVNTDGLPIEADKTHYSKAGLYQLGDRFADLDALGSPAQDMPGAVTGFAVASTTSTSVTLTFNAAARATSYQYRLNGVGSWEALPNGKTIEGLTAQTNFSVQVRALNSGGSGPETAPVGFTTENSGPAPILKNGTFSTAAGWLLRDGFTISGGKMHLNAVPQWTYSEHANISLVAGQQYKITATLSNVVKGMIVFGTEGSSSETIRIGFDANGTKSATFVAAAGATTLIVKSTEEGTTMDLDDIIIELA</sequence>
<reference evidence="3 4" key="1">
    <citation type="journal article" date="2016" name="Front. Microbiol.">
        <title>Genomic Resource of Rice Seed Associated Bacteria.</title>
        <authorList>
            <person name="Midha S."/>
            <person name="Bansal K."/>
            <person name="Sharma S."/>
            <person name="Kumar N."/>
            <person name="Patil P.P."/>
            <person name="Chaudhry V."/>
            <person name="Patil P.B."/>
        </authorList>
    </citation>
    <scope>NUCLEOTIDE SEQUENCE [LARGE SCALE GENOMIC DNA]</scope>
    <source>
        <strain evidence="3 4">NS355</strain>
    </source>
</reference>
<dbReference type="Pfam" id="PF00041">
    <property type="entry name" value="fn3"/>
    <property type="match status" value="1"/>
</dbReference>